<evidence type="ECO:0000313" key="6">
    <source>
        <dbReference type="Proteomes" id="UP000318297"/>
    </source>
</evidence>
<dbReference type="InterPro" id="IPR005158">
    <property type="entry name" value="BTAD"/>
</dbReference>
<dbReference type="Proteomes" id="UP000318297">
    <property type="component" value="Unassembled WGS sequence"/>
</dbReference>
<dbReference type="GO" id="GO:0006355">
    <property type="term" value="P:regulation of DNA-templated transcription"/>
    <property type="evidence" value="ECO:0007669"/>
    <property type="project" value="InterPro"/>
</dbReference>
<dbReference type="EMBL" id="VIVQ01000002">
    <property type="protein sequence ID" value="TWE10383.1"/>
    <property type="molecule type" value="Genomic_DNA"/>
</dbReference>
<evidence type="ECO:0000259" key="4">
    <source>
        <dbReference type="SMART" id="SM01043"/>
    </source>
</evidence>
<accession>A0A561E441</accession>
<dbReference type="SUPFAM" id="SSF52540">
    <property type="entry name" value="P-loop containing nucleoside triphosphate hydrolases"/>
    <property type="match status" value="1"/>
</dbReference>
<dbReference type="GO" id="GO:0000160">
    <property type="term" value="P:phosphorelay signal transduction system"/>
    <property type="evidence" value="ECO:0007669"/>
    <property type="project" value="InterPro"/>
</dbReference>
<feature type="domain" description="OmpR/PhoB-type" evidence="3">
    <location>
        <begin position="15"/>
        <end position="85"/>
    </location>
</feature>
<dbReference type="Gene3D" id="1.10.10.10">
    <property type="entry name" value="Winged helix-like DNA-binding domain superfamily/Winged helix DNA-binding domain"/>
    <property type="match status" value="1"/>
</dbReference>
<dbReference type="SMART" id="SM00862">
    <property type="entry name" value="Trans_reg_C"/>
    <property type="match status" value="1"/>
</dbReference>
<dbReference type="Gene3D" id="1.25.40.10">
    <property type="entry name" value="Tetratricopeptide repeat domain"/>
    <property type="match status" value="1"/>
</dbReference>
<evidence type="ECO:0000256" key="1">
    <source>
        <dbReference type="ARBA" id="ARBA00005820"/>
    </source>
</evidence>
<name>A0A561E441_9MICO</name>
<dbReference type="InterPro" id="IPR011990">
    <property type="entry name" value="TPR-like_helical_dom_sf"/>
</dbReference>
<sequence length="1056" mass="114713">MAAALTVLESVCWHGTPLPGDRSHALIAALVLAEGRTVSPEDLIADVWREASPADARKALQVLVSRVRKQSSAQVVEHTAGGYSLGLARTDVDALATLDACTAMKTAARQGDWATVHRLAADLPAATRPSEVDDALAEIRDRVAAAVTDCRALHGRALSRLGHHQQAVELLAPFAEAALPEDDVLVDYLRSLAAAGRLADAAERYERHRHTVAERTGGDPSPALQRLHRELLASDDPVQQGVRTDGTSFIGRDDDLQALTAAVATRQVTTILGPGGLGKTRIAHLVAARARQPVVHFIELVGVTQADDLEPTVLAAIGARDKVSDRHQVTDPRARIVTQLAVAPTLLVLDNCEQIIEAVAALVGPLVAQLPDLAVLTTSRMPLAIHAEHLYPLAQLSGEQAVQLFTDRATAARPGITLDSDTVAQVCDRLDGLPLAIELAAARTRVMSVADIRDRLDQRFALLRGNIRDAPQRHQTLHAVIDWSWQMLDLSAQRALRELSVFPDGFDLSDAEVLLRHTSPDADGLTAVETLLDHSLLQTYESDGAGRVRYRMLETVREFGRDRLAEAGDTDVLRAALRRWAQALCRDLADRVHGSTQVDVVDKLWDEEVNLTAVLDDSVDSGDIEAAVDICRMLLWLWQVTSRIPMGFARREAMTRIAVDPVVTDPHSLDSQRVLLDWIQIISSFLSRTTDPAVTNRLRELGPGDDPAISGSLRASAAMALTETAGQQAAEGALTDLAADESPWVRRAATRWLAHLFENAGRTTEALSLLDRALAELDPDLDGPWATAELYGERSGLLVQSGRREEAARDAATAISPMRRLHADYDAAMALLTIALGRLDAGDVSGSEQVLQQIDNELLLASQEAPNNRVVDQALAEIAAAKGDLPKALELQRLALRRVRGIHLEGFATEDHRNPWLLGILAANLTTYAWHSPDDPDAADLAQECADLLRLAVADLPAQLDLPALGAITFAFGLWLLARDDSDALTGATLLVLAHRAGYNQAYPSMDWTRGSDFAQQRAPGAMDRARAQLEREWDDGSWIESWQSALDQRLQILRR</sequence>
<dbReference type="Gene3D" id="3.40.50.300">
    <property type="entry name" value="P-loop containing nucleotide triphosphate hydrolases"/>
    <property type="match status" value="1"/>
</dbReference>
<dbReference type="InterPro" id="IPR036388">
    <property type="entry name" value="WH-like_DNA-bd_sf"/>
</dbReference>
<dbReference type="InterPro" id="IPR016032">
    <property type="entry name" value="Sig_transdc_resp-reg_C-effctor"/>
</dbReference>
<dbReference type="Pfam" id="PF25872">
    <property type="entry name" value="HTH_77"/>
    <property type="match status" value="1"/>
</dbReference>
<proteinExistence type="inferred from homology"/>
<organism evidence="5 6">
    <name type="scientific">Rudaeicoccus suwonensis</name>
    <dbReference type="NCBI Taxonomy" id="657409"/>
    <lineage>
        <taxon>Bacteria</taxon>
        <taxon>Bacillati</taxon>
        <taxon>Actinomycetota</taxon>
        <taxon>Actinomycetes</taxon>
        <taxon>Micrococcales</taxon>
        <taxon>Dermacoccaceae</taxon>
        <taxon>Rudaeicoccus</taxon>
    </lineage>
</organism>
<feature type="domain" description="Bacterial transcriptional activator" evidence="4">
    <location>
        <begin position="92"/>
        <end position="232"/>
    </location>
</feature>
<dbReference type="GO" id="GO:0003677">
    <property type="term" value="F:DNA binding"/>
    <property type="evidence" value="ECO:0007669"/>
    <property type="project" value="UniProtKB-KW"/>
</dbReference>
<dbReference type="InterPro" id="IPR058852">
    <property type="entry name" value="HTH_77"/>
</dbReference>
<gene>
    <name evidence="5" type="ORF">BKA23_2743</name>
</gene>
<dbReference type="SMART" id="SM01043">
    <property type="entry name" value="BTAD"/>
    <property type="match status" value="1"/>
</dbReference>
<dbReference type="PANTHER" id="PTHR47691">
    <property type="entry name" value="REGULATOR-RELATED"/>
    <property type="match status" value="1"/>
</dbReference>
<dbReference type="SUPFAM" id="SSF48452">
    <property type="entry name" value="TPR-like"/>
    <property type="match status" value="2"/>
</dbReference>
<dbReference type="InterPro" id="IPR001867">
    <property type="entry name" value="OmpR/PhoB-type_DNA-bd"/>
</dbReference>
<dbReference type="InterPro" id="IPR027417">
    <property type="entry name" value="P-loop_NTPase"/>
</dbReference>
<keyword evidence="6" id="KW-1185">Reference proteome</keyword>
<comment type="similarity">
    <text evidence="1">Belongs to the AfsR/DnrI/RedD regulatory family.</text>
</comment>
<dbReference type="OrthoDB" id="3691954at2"/>
<evidence type="ECO:0000313" key="5">
    <source>
        <dbReference type="EMBL" id="TWE10383.1"/>
    </source>
</evidence>
<evidence type="ECO:0000256" key="2">
    <source>
        <dbReference type="ARBA" id="ARBA00023125"/>
    </source>
</evidence>
<dbReference type="Pfam" id="PF03704">
    <property type="entry name" value="BTAD"/>
    <property type="match status" value="1"/>
</dbReference>
<comment type="caution">
    <text evidence="5">The sequence shown here is derived from an EMBL/GenBank/DDBJ whole genome shotgun (WGS) entry which is preliminary data.</text>
</comment>
<evidence type="ECO:0000259" key="3">
    <source>
        <dbReference type="SMART" id="SM00862"/>
    </source>
</evidence>
<protein>
    <submittedName>
        <fullName evidence="5">Putative ATPase</fullName>
    </submittedName>
</protein>
<dbReference type="AlphaFoldDB" id="A0A561E441"/>
<reference evidence="5 6" key="1">
    <citation type="submission" date="2019-06" db="EMBL/GenBank/DDBJ databases">
        <title>Sequencing the genomes of 1000 actinobacteria strains.</title>
        <authorList>
            <person name="Klenk H.-P."/>
        </authorList>
    </citation>
    <scope>NUCLEOTIDE SEQUENCE [LARGE SCALE GENOMIC DNA]</scope>
    <source>
        <strain evidence="5 6">DSM 19560</strain>
    </source>
</reference>
<keyword evidence="2" id="KW-0238">DNA-binding</keyword>
<dbReference type="SUPFAM" id="SSF46894">
    <property type="entry name" value="C-terminal effector domain of the bipartite response regulators"/>
    <property type="match status" value="1"/>
</dbReference>
<dbReference type="PANTHER" id="PTHR47691:SF3">
    <property type="entry name" value="HTH-TYPE TRANSCRIPTIONAL REGULATOR RV0890C-RELATED"/>
    <property type="match status" value="1"/>
</dbReference>
<dbReference type="RefSeq" id="WP_145229305.1">
    <property type="nucleotide sequence ID" value="NZ_VIVQ01000002.1"/>
</dbReference>